<evidence type="ECO:0008006" key="4">
    <source>
        <dbReference type="Google" id="ProtNLM"/>
    </source>
</evidence>
<dbReference type="Pfam" id="PF13432">
    <property type="entry name" value="TPR_16"/>
    <property type="match status" value="1"/>
</dbReference>
<evidence type="ECO:0000313" key="2">
    <source>
        <dbReference type="EMBL" id="MBA8887775.1"/>
    </source>
</evidence>
<comment type="caution">
    <text evidence="2">The sequence shown here is derived from an EMBL/GenBank/DDBJ whole genome shotgun (WGS) entry which is preliminary data.</text>
</comment>
<dbReference type="SUPFAM" id="SSF48452">
    <property type="entry name" value="TPR-like"/>
    <property type="match status" value="1"/>
</dbReference>
<keyword evidence="1" id="KW-0472">Membrane</keyword>
<organism evidence="2 3">
    <name type="scientific">Dokdonella fugitiva</name>
    <dbReference type="NCBI Taxonomy" id="328517"/>
    <lineage>
        <taxon>Bacteria</taxon>
        <taxon>Pseudomonadati</taxon>
        <taxon>Pseudomonadota</taxon>
        <taxon>Gammaproteobacteria</taxon>
        <taxon>Lysobacterales</taxon>
        <taxon>Rhodanobacteraceae</taxon>
        <taxon>Dokdonella</taxon>
    </lineage>
</organism>
<gene>
    <name evidence="2" type="ORF">FHW12_001989</name>
</gene>
<evidence type="ECO:0000313" key="3">
    <source>
        <dbReference type="Proteomes" id="UP000550401"/>
    </source>
</evidence>
<name>A0A839EVK2_9GAMM</name>
<dbReference type="Gene3D" id="1.25.40.10">
    <property type="entry name" value="Tetratricopeptide repeat domain"/>
    <property type="match status" value="1"/>
</dbReference>
<keyword evidence="1" id="KW-1133">Transmembrane helix</keyword>
<protein>
    <recommendedName>
        <fullName evidence="4">Tetratricopeptide repeat protein</fullName>
    </recommendedName>
</protein>
<dbReference type="AlphaFoldDB" id="A0A839EVK2"/>
<dbReference type="InterPro" id="IPR014562">
    <property type="entry name" value="UCP030959_TPR_rpt-cont"/>
</dbReference>
<keyword evidence="1" id="KW-0812">Transmembrane</keyword>
<dbReference type="InterPro" id="IPR011990">
    <property type="entry name" value="TPR-like_helical_dom_sf"/>
</dbReference>
<proteinExistence type="predicted"/>
<reference evidence="2 3" key="1">
    <citation type="submission" date="2020-07" db="EMBL/GenBank/DDBJ databases">
        <title>Genomic Encyclopedia of Type Strains, Phase IV (KMG-V): Genome sequencing to study the core and pangenomes of soil and plant-associated prokaryotes.</title>
        <authorList>
            <person name="Whitman W."/>
        </authorList>
    </citation>
    <scope>NUCLEOTIDE SEQUENCE [LARGE SCALE GENOMIC DNA]</scope>
    <source>
        <strain evidence="2 3">RH2WT43</strain>
    </source>
</reference>
<keyword evidence="3" id="KW-1185">Reference proteome</keyword>
<evidence type="ECO:0000256" key="1">
    <source>
        <dbReference type="SAM" id="Phobius"/>
    </source>
</evidence>
<accession>A0A839EVK2</accession>
<feature type="transmembrane region" description="Helical" evidence="1">
    <location>
        <begin position="26"/>
        <end position="49"/>
    </location>
</feature>
<dbReference type="EMBL" id="JACGXL010000002">
    <property type="protein sequence ID" value="MBA8887775.1"/>
    <property type="molecule type" value="Genomic_DNA"/>
</dbReference>
<dbReference type="Proteomes" id="UP000550401">
    <property type="component" value="Unassembled WGS sequence"/>
</dbReference>
<dbReference type="PIRSF" id="PIRSF030959">
    <property type="entry name" value="UCP030959"/>
    <property type="match status" value="1"/>
</dbReference>
<sequence length="250" mass="28572">MPLLLLASFALTILCAIHVVRSGRPLYWIWLLLIGSYPAVAVYVFVAVLPDLRNDPRGRTAARHVLEKIDPERRRRAIRERLELADTTDNRRALAEECLRLRDYRNAAELYESILKGMYAAEPLFMLGLAEAQAGNGDFAAARTTLDALMRANPGFRSTDGHLLYARCLEELGEHDAALAEYEVLARSYPGEQARYRYANLLRRRARVAEARTVLQDMLKRARLAPRYYRRKEREWLDAAKRELGSLEAG</sequence>
<dbReference type="RefSeq" id="WP_182530812.1">
    <property type="nucleotide sequence ID" value="NZ_JACGXL010000002.1"/>
</dbReference>